<feature type="binding site" evidence="14">
    <location>
        <position position="305"/>
    </location>
    <ligand>
        <name>NAD(+)</name>
        <dbReference type="ChEBI" id="CHEBI:57540"/>
    </ligand>
</feature>
<keyword evidence="7 14" id="KW-0520">NAD</keyword>
<comment type="similarity">
    <text evidence="1">Belongs to the class-I pyridine nucleotide-disulfide oxidoreductase family.</text>
</comment>
<name>A0A0A1DMF5_NOCSI</name>
<proteinExistence type="inferred from homology"/>
<dbReference type="GeneID" id="96611135"/>
<comment type="subunit">
    <text evidence="2">Homotetramer.</text>
</comment>
<dbReference type="eggNOG" id="COG1249">
    <property type="taxonomic scope" value="Bacteria"/>
</dbReference>
<dbReference type="PRINTS" id="PR00368">
    <property type="entry name" value="FADPNR"/>
</dbReference>
<dbReference type="FunFam" id="3.50.50.60:FF:000054">
    <property type="entry name" value="Flavoprotein disulfide reductase"/>
    <property type="match status" value="1"/>
</dbReference>
<organism evidence="15 16">
    <name type="scientific">Nocardioides simplex</name>
    <name type="common">Arthrobacter simplex</name>
    <dbReference type="NCBI Taxonomy" id="2045"/>
    <lineage>
        <taxon>Bacteria</taxon>
        <taxon>Bacillati</taxon>
        <taxon>Actinomycetota</taxon>
        <taxon>Actinomycetes</taxon>
        <taxon>Propionibacteriales</taxon>
        <taxon>Nocardioidaceae</taxon>
        <taxon>Pimelobacter</taxon>
    </lineage>
</organism>
<dbReference type="Gene3D" id="3.50.50.60">
    <property type="entry name" value="FAD/NAD(P)-binding domain"/>
    <property type="match status" value="2"/>
</dbReference>
<dbReference type="PANTHER" id="PTHR43014:SF1">
    <property type="entry name" value="NAD(P)H DEHYDROGENASE (QUINONE)"/>
    <property type="match status" value="1"/>
</dbReference>
<dbReference type="NCBIfam" id="NF005883">
    <property type="entry name" value="PRK07845.1"/>
    <property type="match status" value="1"/>
</dbReference>
<dbReference type="PIRSF" id="PIRSF000350">
    <property type="entry name" value="Mercury_reductase_MerA"/>
    <property type="match status" value="1"/>
</dbReference>
<dbReference type="PRINTS" id="PR00411">
    <property type="entry name" value="PNDRDTASEI"/>
</dbReference>
<dbReference type="SUPFAM" id="SSF55424">
    <property type="entry name" value="FAD/NAD-linked reductases, dimerisation (C-terminal) domain"/>
    <property type="match status" value="1"/>
</dbReference>
<feature type="binding site" evidence="14">
    <location>
        <begin position="177"/>
        <end position="184"/>
    </location>
    <ligand>
        <name>NAD(+)</name>
        <dbReference type="ChEBI" id="CHEBI:57540"/>
    </ligand>
</feature>
<gene>
    <name evidence="15" type="ORF">KR76_20285</name>
</gene>
<evidence type="ECO:0000256" key="1">
    <source>
        <dbReference type="ARBA" id="ARBA00007532"/>
    </source>
</evidence>
<comment type="catalytic activity">
    <reaction evidence="8">
        <text>a quinone + NADH + H(+) = a quinol + NAD(+)</text>
        <dbReference type="Rhea" id="RHEA:46160"/>
        <dbReference type="ChEBI" id="CHEBI:15378"/>
        <dbReference type="ChEBI" id="CHEBI:24646"/>
        <dbReference type="ChEBI" id="CHEBI:57540"/>
        <dbReference type="ChEBI" id="CHEBI:57945"/>
        <dbReference type="ChEBI" id="CHEBI:132124"/>
        <dbReference type="EC" id="1.6.5.2"/>
    </reaction>
</comment>
<protein>
    <recommendedName>
        <fullName evidence="10">NAD(P)H dehydrogenase (quinone)</fullName>
        <ecNumber evidence="3">1.6.5.2</ecNumber>
    </recommendedName>
    <alternativeName>
        <fullName evidence="13">NAD(P)H quinone reductase</fullName>
    </alternativeName>
    <alternativeName>
        <fullName evidence="11">NAD(P)H: menadione oxidoreductase</fullName>
    </alternativeName>
    <alternativeName>
        <fullName evidence="12">NADH-menadione reductase</fullName>
    </alternativeName>
</protein>
<dbReference type="EC" id="1.6.5.2" evidence="3"/>
<dbReference type="PANTHER" id="PTHR43014">
    <property type="entry name" value="MERCURIC REDUCTASE"/>
    <property type="match status" value="1"/>
</dbReference>
<dbReference type="InterPro" id="IPR004099">
    <property type="entry name" value="Pyr_nucl-diS_OxRdtase_dimer"/>
</dbReference>
<evidence type="ECO:0000256" key="12">
    <source>
        <dbReference type="ARBA" id="ARBA00077506"/>
    </source>
</evidence>
<dbReference type="GO" id="GO:0003955">
    <property type="term" value="F:NAD(P)H dehydrogenase (quinone) activity"/>
    <property type="evidence" value="ECO:0007669"/>
    <property type="project" value="UniProtKB-EC"/>
</dbReference>
<comment type="cofactor">
    <cofactor evidence="14">
        <name>FAD</name>
        <dbReference type="ChEBI" id="CHEBI:57692"/>
    </cofactor>
    <text evidence="14">Binds 1 FAD per subunit.</text>
</comment>
<evidence type="ECO:0000256" key="6">
    <source>
        <dbReference type="ARBA" id="ARBA00023002"/>
    </source>
</evidence>
<dbReference type="Pfam" id="PF07992">
    <property type="entry name" value="Pyr_redox_2"/>
    <property type="match status" value="1"/>
</dbReference>
<dbReference type="OrthoDB" id="4763248at2"/>
<dbReference type="InterPro" id="IPR036188">
    <property type="entry name" value="FAD/NAD-bd_sf"/>
</dbReference>
<dbReference type="Proteomes" id="UP000030300">
    <property type="component" value="Chromosome"/>
</dbReference>
<comment type="catalytic activity">
    <reaction evidence="9">
        <text>a quinone + NADPH + H(+) = a quinol + NADP(+)</text>
        <dbReference type="Rhea" id="RHEA:46164"/>
        <dbReference type="ChEBI" id="CHEBI:15378"/>
        <dbReference type="ChEBI" id="CHEBI:24646"/>
        <dbReference type="ChEBI" id="CHEBI:57783"/>
        <dbReference type="ChEBI" id="CHEBI:58349"/>
        <dbReference type="ChEBI" id="CHEBI:132124"/>
        <dbReference type="EC" id="1.6.5.2"/>
    </reaction>
</comment>
<evidence type="ECO:0000256" key="7">
    <source>
        <dbReference type="ARBA" id="ARBA00023027"/>
    </source>
</evidence>
<evidence type="ECO:0000256" key="14">
    <source>
        <dbReference type="PIRSR" id="PIRSR000350-3"/>
    </source>
</evidence>
<keyword evidence="6 15" id="KW-0560">Oxidoreductase</keyword>
<dbReference type="STRING" id="2045.KR76_20285"/>
<dbReference type="GO" id="GO:0050660">
    <property type="term" value="F:flavin adenine dinucleotide binding"/>
    <property type="evidence" value="ECO:0007669"/>
    <property type="project" value="TreeGrafter"/>
</dbReference>
<dbReference type="EMBL" id="CP009896">
    <property type="protein sequence ID" value="AIY18514.1"/>
    <property type="molecule type" value="Genomic_DNA"/>
</dbReference>
<accession>A0A0A1DMF5</accession>
<evidence type="ECO:0000256" key="3">
    <source>
        <dbReference type="ARBA" id="ARBA00012648"/>
    </source>
</evidence>
<feature type="binding site" evidence="14">
    <location>
        <position position="111"/>
    </location>
    <ligand>
        <name>FAD</name>
        <dbReference type="ChEBI" id="CHEBI:57692"/>
    </ligand>
</feature>
<dbReference type="KEGG" id="psim:KR76_20285"/>
<evidence type="ECO:0000256" key="10">
    <source>
        <dbReference type="ARBA" id="ARBA00072193"/>
    </source>
</evidence>
<evidence type="ECO:0000313" key="16">
    <source>
        <dbReference type="Proteomes" id="UP000030300"/>
    </source>
</evidence>
<feature type="binding site" evidence="14">
    <location>
        <position position="264"/>
    </location>
    <ligand>
        <name>NAD(+)</name>
        <dbReference type="ChEBI" id="CHEBI:57540"/>
    </ligand>
</feature>
<evidence type="ECO:0000256" key="13">
    <source>
        <dbReference type="ARBA" id="ARBA00079404"/>
    </source>
</evidence>
<keyword evidence="16" id="KW-1185">Reference proteome</keyword>
<dbReference type="Pfam" id="PF02852">
    <property type="entry name" value="Pyr_redox_dim"/>
    <property type="match status" value="1"/>
</dbReference>
<dbReference type="Gene3D" id="3.30.390.30">
    <property type="match status" value="1"/>
</dbReference>
<dbReference type="SUPFAM" id="SSF51905">
    <property type="entry name" value="FAD/NAD(P)-binding domain"/>
    <property type="match status" value="1"/>
</dbReference>
<evidence type="ECO:0000256" key="5">
    <source>
        <dbReference type="ARBA" id="ARBA00022827"/>
    </source>
</evidence>
<reference evidence="15 16" key="1">
    <citation type="journal article" date="2015" name="Genome Announc.">
        <title>Complete Genome Sequence of Steroid-Transforming Nocardioides simplex VKM Ac-2033D.</title>
        <authorList>
            <person name="Shtratnikova V.Y."/>
            <person name="Schelkunov M.I."/>
            <person name="Pekov Y.A."/>
            <person name="Fokina V.V."/>
            <person name="Logacheva M.D."/>
            <person name="Sokolov S.L."/>
            <person name="Bragin E.Y."/>
            <person name="Ashapkin V.V."/>
            <person name="Donova M.V."/>
        </authorList>
    </citation>
    <scope>NUCLEOTIDE SEQUENCE [LARGE SCALE GENOMIC DNA]</scope>
    <source>
        <strain evidence="15 16">VKM Ac-2033D</strain>
    </source>
</reference>
<feature type="binding site" evidence="14">
    <location>
        <position position="48"/>
    </location>
    <ligand>
        <name>FAD</name>
        <dbReference type="ChEBI" id="CHEBI:57692"/>
    </ligand>
</feature>
<dbReference type="InterPro" id="IPR023753">
    <property type="entry name" value="FAD/NAD-binding_dom"/>
</dbReference>
<evidence type="ECO:0000256" key="9">
    <source>
        <dbReference type="ARBA" id="ARBA00048983"/>
    </source>
</evidence>
<dbReference type="RefSeq" id="WP_038680821.1">
    <property type="nucleotide sequence ID" value="NZ_BJMC01000010.1"/>
</dbReference>
<evidence type="ECO:0000256" key="11">
    <source>
        <dbReference type="ARBA" id="ARBA00076614"/>
    </source>
</evidence>
<sequence length="455" mass="46844">MARVVIVGGGPGGYESALVAAQLGAEVVVVDSDGVGGSAVLTDCVPSKTLIATAEVMTDFGAAGELGIVVDEPRVDLARINERVKALALAQSADIAGRLAREGVTVVHGRGRLDGPSRVVATHDDGTETTYDADAVLVATGATPRVLDTAQPDGERILTWEQVYDLDELPEHVIVVGSGVTGAEFASAYQSLGIPVTLVSSRDRVLPGEDQDAAQVLEDVLTRRGMTVLSRSRMQSVTRDGDVVTVTLQDGREVTGSHCILALGSVPNTAGIGLESAGVALGEGGFVTVDRVSRTSAPGVYAAGDCTGVFMLASVAAMQGRIAMAHVLGDAVQPLDLGVVASNVFTSPEIATVGVTQQQVDAGEVLAEVVMQPLATNPRAKMQGIVDGFVKLFVAPGSRSLLGGVVVGPRASELIHPVALAVTERLTADQLAQTFTVYPSISGSVAEAARRLHQM</sequence>
<evidence type="ECO:0000256" key="2">
    <source>
        <dbReference type="ARBA" id="ARBA00011881"/>
    </source>
</evidence>
<dbReference type="InterPro" id="IPR016156">
    <property type="entry name" value="FAD/NAD-linked_Rdtase_dimer_sf"/>
</dbReference>
<keyword evidence="4" id="KW-0285">Flavoprotein</keyword>
<evidence type="ECO:0000256" key="4">
    <source>
        <dbReference type="ARBA" id="ARBA00022630"/>
    </source>
</evidence>
<dbReference type="InterPro" id="IPR001100">
    <property type="entry name" value="Pyr_nuc-diS_OxRdtase"/>
</dbReference>
<evidence type="ECO:0000313" key="15">
    <source>
        <dbReference type="EMBL" id="AIY18514.1"/>
    </source>
</evidence>
<dbReference type="AlphaFoldDB" id="A0A0A1DMF5"/>
<keyword evidence="5 14" id="KW-0274">FAD</keyword>
<evidence type="ECO:0000256" key="8">
    <source>
        <dbReference type="ARBA" id="ARBA00047678"/>
    </source>
</evidence>
<keyword evidence="14" id="KW-0547">Nucleotide-binding</keyword>
<dbReference type="HOGENOM" id="CLU_016755_0_3_11"/>